<dbReference type="InterPro" id="IPR036388">
    <property type="entry name" value="WH-like_DNA-bd_sf"/>
</dbReference>
<dbReference type="GO" id="GO:0008270">
    <property type="term" value="F:zinc ion binding"/>
    <property type="evidence" value="ECO:0007669"/>
    <property type="project" value="TreeGrafter"/>
</dbReference>
<evidence type="ECO:0000256" key="1">
    <source>
        <dbReference type="ARBA" id="ARBA00007957"/>
    </source>
</evidence>
<keyword evidence="4 9" id="KW-0805">Transcription regulation</keyword>
<keyword evidence="2 9" id="KW-0678">Repressor</keyword>
<name>A0A643FGI8_IDEDE</name>
<evidence type="ECO:0000313" key="10">
    <source>
        <dbReference type="EMBL" id="KAB0584279.1"/>
    </source>
</evidence>
<feature type="binding site" evidence="7">
    <location>
        <position position="84"/>
    </location>
    <ligand>
        <name>Zn(2+)</name>
        <dbReference type="ChEBI" id="CHEBI:29105"/>
    </ligand>
</feature>
<dbReference type="GO" id="GO:0003700">
    <property type="term" value="F:DNA-binding transcription factor activity"/>
    <property type="evidence" value="ECO:0007669"/>
    <property type="project" value="UniProtKB-UniRule"/>
</dbReference>
<dbReference type="SUPFAM" id="SSF46785">
    <property type="entry name" value="Winged helix' DNA-binding domain"/>
    <property type="match status" value="1"/>
</dbReference>
<evidence type="ECO:0000256" key="7">
    <source>
        <dbReference type="PIRSR" id="PIRSR602481-1"/>
    </source>
</evidence>
<sequence>MKRATRQRSAIRAVIAAAGRPLSPLEVLEGARGDVPALGLATVYRNLRLLLDDGEIQGVNLPGDNVRYELTGHDHHHHFQCLTCQRVFDIHACPGDLQRLAPPGFVVEGHDLTLYGHCAECRGAAADGQGAAACASGVCT</sequence>
<feature type="binding site" evidence="7">
    <location>
        <position position="118"/>
    </location>
    <ligand>
        <name>Zn(2+)</name>
        <dbReference type="ChEBI" id="CHEBI:29105"/>
    </ligand>
</feature>
<gene>
    <name evidence="9" type="primary">fur</name>
    <name evidence="10" type="ORF">F7Q92_04870</name>
</gene>
<dbReference type="Gene3D" id="1.10.10.10">
    <property type="entry name" value="Winged helix-like DNA-binding domain superfamily/Winged helix DNA-binding domain"/>
    <property type="match status" value="1"/>
</dbReference>
<dbReference type="CDD" id="cd07153">
    <property type="entry name" value="Fur_like"/>
    <property type="match status" value="1"/>
</dbReference>
<comment type="cofactor">
    <cofactor evidence="8">
        <name>Mn(2+)</name>
        <dbReference type="ChEBI" id="CHEBI:29035"/>
    </cofactor>
    <cofactor evidence="8">
        <name>Fe(2+)</name>
        <dbReference type="ChEBI" id="CHEBI:29033"/>
    </cofactor>
    <text evidence="8">Binds 1 Mn(2+) or Fe(2+) ion per subunit.</text>
</comment>
<dbReference type="GO" id="GO:0000976">
    <property type="term" value="F:transcription cis-regulatory region binding"/>
    <property type="evidence" value="ECO:0007669"/>
    <property type="project" value="TreeGrafter"/>
</dbReference>
<evidence type="ECO:0000256" key="4">
    <source>
        <dbReference type="ARBA" id="ARBA00023015"/>
    </source>
</evidence>
<comment type="caution">
    <text evidence="10">The sequence shown here is derived from an EMBL/GenBank/DDBJ whole genome shotgun (WGS) entry which is preliminary data.</text>
</comment>
<keyword evidence="11" id="KW-1185">Reference proteome</keyword>
<keyword evidence="5 9" id="KW-0238">DNA-binding</keyword>
<keyword evidence="9" id="KW-0963">Cytoplasm</keyword>
<dbReference type="Gene3D" id="3.30.1490.190">
    <property type="match status" value="1"/>
</dbReference>
<accession>A0A643FGI8</accession>
<keyword evidence="6 9" id="KW-0804">Transcription</keyword>
<feature type="binding site" evidence="7">
    <location>
        <position position="121"/>
    </location>
    <ligand>
        <name>Zn(2+)</name>
        <dbReference type="ChEBI" id="CHEBI:29105"/>
    </ligand>
</feature>
<dbReference type="OrthoDB" id="8659436at2"/>
<dbReference type="InterPro" id="IPR002481">
    <property type="entry name" value="FUR"/>
</dbReference>
<feature type="binding site" evidence="8">
    <location>
        <position position="75"/>
    </location>
    <ligand>
        <name>Fe cation</name>
        <dbReference type="ChEBI" id="CHEBI:24875"/>
    </ligand>
</feature>
<dbReference type="RefSeq" id="WP_151123046.1">
    <property type="nucleotide sequence ID" value="NZ_CP088081.1"/>
</dbReference>
<evidence type="ECO:0000256" key="3">
    <source>
        <dbReference type="ARBA" id="ARBA00022833"/>
    </source>
</evidence>
<dbReference type="Pfam" id="PF01475">
    <property type="entry name" value="FUR"/>
    <property type="match status" value="1"/>
</dbReference>
<feature type="binding site" evidence="7">
    <location>
        <position position="81"/>
    </location>
    <ligand>
        <name>Zn(2+)</name>
        <dbReference type="ChEBI" id="CHEBI:29105"/>
    </ligand>
</feature>
<keyword evidence="3 7" id="KW-0862">Zinc</keyword>
<dbReference type="EMBL" id="VZPB01000007">
    <property type="protein sequence ID" value="KAB0584279.1"/>
    <property type="molecule type" value="Genomic_DNA"/>
</dbReference>
<dbReference type="GO" id="GO:1900376">
    <property type="term" value="P:regulation of secondary metabolite biosynthetic process"/>
    <property type="evidence" value="ECO:0007669"/>
    <property type="project" value="TreeGrafter"/>
</dbReference>
<proteinExistence type="inferred from homology"/>
<comment type="subcellular location">
    <subcellularLocation>
        <location evidence="9">Cytoplasm</location>
    </subcellularLocation>
</comment>
<dbReference type="GO" id="GO:0005737">
    <property type="term" value="C:cytoplasm"/>
    <property type="evidence" value="ECO:0007669"/>
    <property type="project" value="UniProtKB-SubCell"/>
</dbReference>
<organism evidence="10 11">
    <name type="scientific">Ideonella dechloratans</name>
    <dbReference type="NCBI Taxonomy" id="36863"/>
    <lineage>
        <taxon>Bacteria</taxon>
        <taxon>Pseudomonadati</taxon>
        <taxon>Pseudomonadota</taxon>
        <taxon>Betaproteobacteria</taxon>
        <taxon>Burkholderiales</taxon>
        <taxon>Sphaerotilaceae</taxon>
        <taxon>Ideonella</taxon>
    </lineage>
</organism>
<feature type="binding site" evidence="8">
    <location>
        <position position="110"/>
    </location>
    <ligand>
        <name>Fe cation</name>
        <dbReference type="ChEBI" id="CHEBI:24875"/>
    </ligand>
</feature>
<evidence type="ECO:0000256" key="2">
    <source>
        <dbReference type="ARBA" id="ARBA00022491"/>
    </source>
</evidence>
<keyword evidence="7 9" id="KW-0479">Metal-binding</keyword>
<dbReference type="Proteomes" id="UP000430120">
    <property type="component" value="Unassembled WGS sequence"/>
</dbReference>
<protein>
    <recommendedName>
        <fullName evidence="9">Ferric uptake regulation protein</fullName>
    </recommendedName>
</protein>
<reference evidence="10 11" key="1">
    <citation type="submission" date="2019-09" db="EMBL/GenBank/DDBJ databases">
        <title>Draft genome sequences of 48 bacterial type strains from the CCUG.</title>
        <authorList>
            <person name="Tunovic T."/>
            <person name="Pineiro-Iglesias B."/>
            <person name="Unosson C."/>
            <person name="Inganas E."/>
            <person name="Ohlen M."/>
            <person name="Cardew S."/>
            <person name="Jensie-Markopoulos S."/>
            <person name="Salva-Serra F."/>
            <person name="Jaen-Luchoro D."/>
            <person name="Karlsson R."/>
            <person name="Svensson-Stadler L."/>
            <person name="Chun J."/>
            <person name="Moore E."/>
        </authorList>
    </citation>
    <scope>NUCLEOTIDE SEQUENCE [LARGE SCALE GENOMIC DNA]</scope>
    <source>
        <strain evidence="10 11">CCUG 30977</strain>
    </source>
</reference>
<dbReference type="AlphaFoldDB" id="A0A643FGI8"/>
<evidence type="ECO:0000313" key="11">
    <source>
        <dbReference type="Proteomes" id="UP000430120"/>
    </source>
</evidence>
<evidence type="ECO:0000256" key="9">
    <source>
        <dbReference type="RuleBase" id="RU364037"/>
    </source>
</evidence>
<dbReference type="PANTHER" id="PTHR33202:SF22">
    <property type="entry name" value="HYDROGEN PEROXIDE SENSITIVE REPRESSOR"/>
    <property type="match status" value="1"/>
</dbReference>
<dbReference type="GO" id="GO:0045892">
    <property type="term" value="P:negative regulation of DNA-templated transcription"/>
    <property type="evidence" value="ECO:0007669"/>
    <property type="project" value="TreeGrafter"/>
</dbReference>
<dbReference type="InterPro" id="IPR036390">
    <property type="entry name" value="WH_DNA-bd_sf"/>
</dbReference>
<evidence type="ECO:0000256" key="6">
    <source>
        <dbReference type="ARBA" id="ARBA00023163"/>
    </source>
</evidence>
<comment type="subunit">
    <text evidence="9">Homodimer.</text>
</comment>
<dbReference type="PANTHER" id="PTHR33202">
    <property type="entry name" value="ZINC UPTAKE REGULATION PROTEIN"/>
    <property type="match status" value="1"/>
</dbReference>
<comment type="cofactor">
    <cofactor evidence="7">
        <name>Zn(2+)</name>
        <dbReference type="ChEBI" id="CHEBI:29105"/>
    </cofactor>
    <text evidence="7">Binds 1 zinc ion per subunit.</text>
</comment>
<evidence type="ECO:0000256" key="8">
    <source>
        <dbReference type="PIRSR" id="PIRSR602481-2"/>
    </source>
</evidence>
<evidence type="ECO:0000256" key="5">
    <source>
        <dbReference type="ARBA" id="ARBA00023125"/>
    </source>
</evidence>
<dbReference type="InterPro" id="IPR043135">
    <property type="entry name" value="Fur_C"/>
</dbReference>
<keyword evidence="8 9" id="KW-0408">Iron</keyword>
<comment type="similarity">
    <text evidence="1 9">Belongs to the Fur family.</text>
</comment>